<reference evidence="1 2" key="1">
    <citation type="submission" date="2024-11" db="EMBL/GenBank/DDBJ databases">
        <title>Chromosome-level genome assembly of the freshwater bivalve Anodonta woodiana.</title>
        <authorList>
            <person name="Chen X."/>
        </authorList>
    </citation>
    <scope>NUCLEOTIDE SEQUENCE [LARGE SCALE GENOMIC DNA]</scope>
    <source>
        <strain evidence="1">MN2024</strain>
        <tissue evidence="1">Gills</tissue>
    </source>
</reference>
<gene>
    <name evidence="1" type="ORF">ACJMK2_011778</name>
</gene>
<accession>A0ABD3V649</accession>
<organism evidence="1 2">
    <name type="scientific">Sinanodonta woodiana</name>
    <name type="common">Chinese pond mussel</name>
    <name type="synonym">Anodonta woodiana</name>
    <dbReference type="NCBI Taxonomy" id="1069815"/>
    <lineage>
        <taxon>Eukaryota</taxon>
        <taxon>Metazoa</taxon>
        <taxon>Spiralia</taxon>
        <taxon>Lophotrochozoa</taxon>
        <taxon>Mollusca</taxon>
        <taxon>Bivalvia</taxon>
        <taxon>Autobranchia</taxon>
        <taxon>Heteroconchia</taxon>
        <taxon>Palaeoheterodonta</taxon>
        <taxon>Unionida</taxon>
        <taxon>Unionoidea</taxon>
        <taxon>Unionidae</taxon>
        <taxon>Unioninae</taxon>
        <taxon>Sinanodonta</taxon>
    </lineage>
</organism>
<dbReference type="InterPro" id="IPR009003">
    <property type="entry name" value="Peptidase_S1_PA"/>
</dbReference>
<comment type="caution">
    <text evidence="1">The sequence shown here is derived from an EMBL/GenBank/DDBJ whole genome shotgun (WGS) entry which is preliminary data.</text>
</comment>
<evidence type="ECO:0000313" key="1">
    <source>
        <dbReference type="EMBL" id="KAL3857082.1"/>
    </source>
</evidence>
<dbReference type="EMBL" id="JBJQND010000013">
    <property type="protein sequence ID" value="KAL3857082.1"/>
    <property type="molecule type" value="Genomic_DNA"/>
</dbReference>
<protein>
    <submittedName>
        <fullName evidence="1">Uncharacterized protein</fullName>
    </submittedName>
</protein>
<name>A0ABD3V649_SINWO</name>
<dbReference type="SUPFAM" id="SSF50494">
    <property type="entry name" value="Trypsin-like serine proteases"/>
    <property type="match status" value="1"/>
</dbReference>
<proteinExistence type="predicted"/>
<dbReference type="Proteomes" id="UP001634394">
    <property type="component" value="Unassembled WGS sequence"/>
</dbReference>
<sequence>MITMEVMETEEFISSVFFLPKECYPRFNIFQKQLLSVSPRFQLTVEKFHKLTKTKGTEDLQELKKCIKNLEDAEAVQVTIFGEFHDEISSRNLVTTRNDKYLKMDCVPSRIQRNEWMAKFVQCSDDEGKPVVHIYMVYVHKNDKLGDLANDIQKEISSLCLPSYKNLLLLVGLDPSLEREDSSMKQFEKALINIFHSTTKGNIQCEGEAADAEDHVYFKSLLYEDLISSEGELPKLVQTHLEWKVVQPLLAMKELIESNTRIYRKNAEETFQGPVAVVESLKKKFMETFLKNQIYISDSLLGKFFFQEGIMDCEKMAEVLLENLAQVLQCLMVEVVAKIYGVKEYHIHEMLEGMVFKEVCSRMMRHCIKENFFQSLPSNIFIYECKNLEKDKEQLSRKLSAKHIHETFLDELEKSADKNLKEITEIVHKELEERVKPTWRNLAIQQKIKFEIESILEQTLVSNFKSYQLHLTPNLKDDLMRIEGVEGLALICRELQVHITDFSDVQREKKVLHQIDEVFVKHKYCQSYKIGVITRKPEKYCSVGATLYCPALDRHGTLGGFMVDMNENLYFLTCAHIVPNNVDVRVEIPQEAISLTIGRSVKLQVGEENHMSVDSVDIMAVRVNSEQNSICIPFYKKADGTFGPSVMAQPFDLSLKEYHNIYKWGACTHLTRGILHTGNYNKELFSDCGLYDSKYIYVLIERPPVDDDDNETFAKPGDSGAIVCAEGEDEIQTIAMIQGGDMNIRSSFIAVKYTLGFYLWSGLDKLLKRSDLYLTAVPFL</sequence>
<keyword evidence="2" id="KW-1185">Reference proteome</keyword>
<evidence type="ECO:0000313" key="2">
    <source>
        <dbReference type="Proteomes" id="UP001634394"/>
    </source>
</evidence>
<dbReference type="AlphaFoldDB" id="A0ABD3V649"/>